<evidence type="ECO:0000256" key="1">
    <source>
        <dbReference type="ARBA" id="ARBA00022729"/>
    </source>
</evidence>
<dbReference type="GO" id="GO:0004222">
    <property type="term" value="F:metalloendopeptidase activity"/>
    <property type="evidence" value="ECO:0007669"/>
    <property type="project" value="TreeGrafter"/>
</dbReference>
<feature type="coiled-coil region" evidence="2">
    <location>
        <begin position="24"/>
        <end position="107"/>
    </location>
</feature>
<keyword evidence="1 3" id="KW-0732">Signal</keyword>
<dbReference type="EMBL" id="MBTF01000023">
    <property type="protein sequence ID" value="OOQ58461.1"/>
    <property type="molecule type" value="Genomic_DNA"/>
</dbReference>
<keyword evidence="2" id="KW-0175">Coiled coil</keyword>
<dbReference type="PANTHER" id="PTHR21666:SF289">
    <property type="entry name" value="L-ALA--D-GLU ENDOPEPTIDASE"/>
    <property type="match status" value="1"/>
</dbReference>
<dbReference type="InterPro" id="IPR011055">
    <property type="entry name" value="Dup_hybrid_motif"/>
</dbReference>
<dbReference type="Gene3D" id="2.70.70.10">
    <property type="entry name" value="Glucose Permease (Domain IIA)"/>
    <property type="match status" value="1"/>
</dbReference>
<evidence type="ECO:0000256" key="2">
    <source>
        <dbReference type="SAM" id="Coils"/>
    </source>
</evidence>
<feature type="signal peptide" evidence="3">
    <location>
        <begin position="1"/>
        <end position="21"/>
    </location>
</feature>
<dbReference type="CDD" id="cd12797">
    <property type="entry name" value="M23_peptidase"/>
    <property type="match status" value="1"/>
</dbReference>
<dbReference type="OrthoDB" id="9815884at2"/>
<sequence length="440" mass="49648">MKFFKAFLIVIAVCTASAAFAQSSAELKRRKDKLTEELNQLNQEYEETAKNKKVSLKQLNNLKIQINLRQEKIQNINAEVRNLDNQISESNNTVRNLQSQLDQLKKEYAGMVLFAYRNQSAYNKLMFIFAAKDFNQAYRRLKYLQQFGTYRERQAGYIQGTQKELHVKIIGLDRDKKEKNNLLNEQEKEREELGKAKNSQVKVISDLSKHQGELKQQQRDVQQRILKTNREITRAIAREIEEARRKAEEEARRKAAAEEAARAAAAAKAKAENANAPAPTVTKKPVAIAKKTDSEALNATPEAARLSNDFLGNRGRLPWPVANGQPIHYFGVYVEDGIRNENNGWEIRAPAGAAVRAVFDGEVKRVMDISGTYLVIVQHGEYFTSYSNLRSVSVSAGQKVSTKQTIGTVATDQLSGESSVNFILNKGKTFVDPKIWLAPN</sequence>
<evidence type="ECO:0000259" key="4">
    <source>
        <dbReference type="Pfam" id="PF01551"/>
    </source>
</evidence>
<accession>A0A1S9PC15</accession>
<feature type="coiled-coil region" evidence="2">
    <location>
        <begin position="230"/>
        <end position="274"/>
    </location>
</feature>
<organism evidence="5 6">
    <name type="scientific">Mucilaginibacter pedocola</name>
    <dbReference type="NCBI Taxonomy" id="1792845"/>
    <lineage>
        <taxon>Bacteria</taxon>
        <taxon>Pseudomonadati</taxon>
        <taxon>Bacteroidota</taxon>
        <taxon>Sphingobacteriia</taxon>
        <taxon>Sphingobacteriales</taxon>
        <taxon>Sphingobacteriaceae</taxon>
        <taxon>Mucilaginibacter</taxon>
    </lineage>
</organism>
<dbReference type="Pfam" id="PF01551">
    <property type="entry name" value="Peptidase_M23"/>
    <property type="match status" value="1"/>
</dbReference>
<dbReference type="RefSeq" id="WP_078349159.1">
    <property type="nucleotide sequence ID" value="NZ_MBTF01000023.1"/>
</dbReference>
<feature type="chain" id="PRO_5012955893" evidence="3">
    <location>
        <begin position="22"/>
        <end position="440"/>
    </location>
</feature>
<dbReference type="AlphaFoldDB" id="A0A1S9PC15"/>
<protein>
    <submittedName>
        <fullName evidence="5">Peptidase M23</fullName>
    </submittedName>
</protein>
<evidence type="ECO:0000256" key="3">
    <source>
        <dbReference type="SAM" id="SignalP"/>
    </source>
</evidence>
<evidence type="ECO:0000313" key="6">
    <source>
        <dbReference type="Proteomes" id="UP000189739"/>
    </source>
</evidence>
<comment type="caution">
    <text evidence="5">The sequence shown here is derived from an EMBL/GenBank/DDBJ whole genome shotgun (WGS) entry which is preliminary data.</text>
</comment>
<dbReference type="InterPro" id="IPR016047">
    <property type="entry name" value="M23ase_b-sheet_dom"/>
</dbReference>
<dbReference type="STRING" id="1792845.BC343_07250"/>
<feature type="coiled-coil region" evidence="2">
    <location>
        <begin position="169"/>
        <end position="199"/>
    </location>
</feature>
<dbReference type="InterPro" id="IPR050570">
    <property type="entry name" value="Cell_wall_metabolism_enzyme"/>
</dbReference>
<name>A0A1S9PC15_9SPHI</name>
<evidence type="ECO:0000313" key="5">
    <source>
        <dbReference type="EMBL" id="OOQ58461.1"/>
    </source>
</evidence>
<dbReference type="Proteomes" id="UP000189739">
    <property type="component" value="Unassembled WGS sequence"/>
</dbReference>
<dbReference type="SUPFAM" id="SSF51261">
    <property type="entry name" value="Duplicated hybrid motif"/>
    <property type="match status" value="1"/>
</dbReference>
<proteinExistence type="predicted"/>
<dbReference type="PANTHER" id="PTHR21666">
    <property type="entry name" value="PEPTIDASE-RELATED"/>
    <property type="match status" value="1"/>
</dbReference>
<keyword evidence="6" id="KW-1185">Reference proteome</keyword>
<feature type="domain" description="M23ase beta-sheet core" evidence="4">
    <location>
        <begin position="342"/>
        <end position="433"/>
    </location>
</feature>
<reference evidence="5 6" key="1">
    <citation type="submission" date="2016-07" db="EMBL/GenBank/DDBJ databases">
        <title>Genomic analysis of zinc-resistant bacterium Mucilaginibacter pedocola TBZ30.</title>
        <authorList>
            <person name="Huang J."/>
            <person name="Tang J."/>
        </authorList>
    </citation>
    <scope>NUCLEOTIDE SEQUENCE [LARGE SCALE GENOMIC DNA]</scope>
    <source>
        <strain evidence="5 6">TBZ30</strain>
    </source>
</reference>
<dbReference type="Gene3D" id="6.10.250.3150">
    <property type="match status" value="1"/>
</dbReference>
<gene>
    <name evidence="5" type="ORF">BC343_07250</name>
</gene>